<dbReference type="Pfam" id="PF07007">
    <property type="entry name" value="LprI"/>
    <property type="match status" value="1"/>
</dbReference>
<keyword evidence="1" id="KW-0732">Signal</keyword>
<dbReference type="Proteomes" id="UP000601597">
    <property type="component" value="Unassembled WGS sequence"/>
</dbReference>
<evidence type="ECO:0000256" key="1">
    <source>
        <dbReference type="SAM" id="SignalP"/>
    </source>
</evidence>
<keyword evidence="4" id="KW-1185">Reference proteome</keyword>
<comment type="caution">
    <text evidence="3">The sequence shown here is derived from an EMBL/GenBank/DDBJ whole genome shotgun (WGS) entry which is preliminary data.</text>
</comment>
<dbReference type="EMBL" id="BMXV01000007">
    <property type="protein sequence ID" value="GGY81461.1"/>
    <property type="molecule type" value="Genomic_DNA"/>
</dbReference>
<dbReference type="InterPro" id="IPR009739">
    <property type="entry name" value="LprI-like_N"/>
</dbReference>
<protein>
    <recommendedName>
        <fullName evidence="2">Lysozyme inhibitor LprI-like N-terminal domain-containing protein</fullName>
    </recommendedName>
</protein>
<dbReference type="Gene3D" id="1.20.1270.180">
    <property type="match status" value="1"/>
</dbReference>
<name>A0ABQ3B7W1_9GAMM</name>
<feature type="chain" id="PRO_5045158413" description="Lysozyme inhibitor LprI-like N-terminal domain-containing protein" evidence="1">
    <location>
        <begin position="26"/>
        <end position="150"/>
    </location>
</feature>
<feature type="signal peptide" evidence="1">
    <location>
        <begin position="1"/>
        <end position="25"/>
    </location>
</feature>
<reference evidence="4" key="1">
    <citation type="journal article" date="2019" name="Int. J. Syst. Evol. Microbiol.">
        <title>The Global Catalogue of Microorganisms (GCM) 10K type strain sequencing project: providing services to taxonomists for standard genome sequencing and annotation.</title>
        <authorList>
            <consortium name="The Broad Institute Genomics Platform"/>
            <consortium name="The Broad Institute Genome Sequencing Center for Infectious Disease"/>
            <person name="Wu L."/>
            <person name="Ma J."/>
        </authorList>
    </citation>
    <scope>NUCLEOTIDE SEQUENCE [LARGE SCALE GENOMIC DNA]</scope>
    <source>
        <strain evidence="4">KCTC 22280</strain>
    </source>
</reference>
<sequence length="150" mass="16999">MMAITGFLRSFAFLAITLTSLGCQAIDNPDAPNYLEDFRSEASSYEKAIYNDAQATSDSMKAYRDYIGFLEEQLDTATFALARKLSGSEREAFDEARGAWEAYQKAENAFVSTVWTPQNFGSSSAMSRLGFYAELLRSRIERLQKYRLQF</sequence>
<proteinExistence type="predicted"/>
<organism evidence="3 4">
    <name type="scientific">Marinobacter zhanjiangensis</name>
    <dbReference type="NCBI Taxonomy" id="578215"/>
    <lineage>
        <taxon>Bacteria</taxon>
        <taxon>Pseudomonadati</taxon>
        <taxon>Pseudomonadota</taxon>
        <taxon>Gammaproteobacteria</taxon>
        <taxon>Pseudomonadales</taxon>
        <taxon>Marinobacteraceae</taxon>
        <taxon>Marinobacter</taxon>
    </lineage>
</organism>
<evidence type="ECO:0000313" key="4">
    <source>
        <dbReference type="Proteomes" id="UP000601597"/>
    </source>
</evidence>
<gene>
    <name evidence="3" type="ORF">GCM10007071_31090</name>
</gene>
<evidence type="ECO:0000313" key="3">
    <source>
        <dbReference type="EMBL" id="GGY81461.1"/>
    </source>
</evidence>
<feature type="domain" description="Lysozyme inhibitor LprI-like N-terminal" evidence="2">
    <location>
        <begin position="60"/>
        <end position="143"/>
    </location>
</feature>
<evidence type="ECO:0000259" key="2">
    <source>
        <dbReference type="Pfam" id="PF07007"/>
    </source>
</evidence>
<dbReference type="RefSeq" id="WP_189577700.1">
    <property type="nucleotide sequence ID" value="NZ_BMXV01000007.1"/>
</dbReference>
<accession>A0ABQ3B7W1</accession>